<comment type="caution">
    <text evidence="3">The sequence shown here is derived from an EMBL/GenBank/DDBJ whole genome shotgun (WGS) entry which is preliminary data.</text>
</comment>
<keyword evidence="4" id="KW-1185">Reference proteome</keyword>
<accession>A0A964E290</accession>
<evidence type="ECO:0000256" key="1">
    <source>
        <dbReference type="SAM" id="MobiDB-lite"/>
    </source>
</evidence>
<dbReference type="RefSeq" id="WP_227305952.1">
    <property type="nucleotide sequence ID" value="NZ_JAESVA010000001.1"/>
</dbReference>
<evidence type="ECO:0000313" key="3">
    <source>
        <dbReference type="EMBL" id="MCB8879360.1"/>
    </source>
</evidence>
<dbReference type="InterPro" id="IPR055804">
    <property type="entry name" value="DUF7380"/>
</dbReference>
<sequence length="627" mass="69441">MAESHTPEAPQSEDEPSNPPWASAALEDLDNLDFEAPISGSDAGDSGDLADLYRTASQALESQDGLSEIAAKRVWDMLASVTGMYFKPADFNEPFGPMLVLDGKRSAIPSDFREHIDMLETMAQTTSNIILKARLCDVAWSLDHKRASLGLAAIAAYGELARLTEAGVLKLRYSSDKARFHYESYNYLQRALNIAQLLGWNKTEFDATKKMLIDIRKGAIEVRDPMAALQFSNLDLQVGVSDPLDLAADLETVLANLPGETNHNTVIQLWHLAAQAYMRAKRFQDNYRCREAAAETMVLQADAAASATVKSHFIANAIAALHRVPESKNRRIALRHQLIDVQAGISDEMSSFSHEIDLTELVEKVRSGLVSRSLTDSLFLFANLDSSPDPAKLETEAIETIRNYPLSSLFGATQVDGEGKVIHRAAGGAGFGDPDIDTITQQISQAESSRRYLVVAGEIEPARHQISTLHYVSDDVLSALLRCSPFVTPDLIQTFARGLTRFFQGDFTSAVYILTPLLENSLRHVLKTYGHDVTTFDHANQTQEDRTISSLFNNMRSELEEIFSCSIIEDIDRVFLTKPGPHLRHAVAHGLLYDGSPYGPDSIYACWLIFRLCMLPLFPYRQELGLD</sequence>
<feature type="domain" description="DUF7380" evidence="2">
    <location>
        <begin position="20"/>
        <end position="206"/>
    </location>
</feature>
<evidence type="ECO:0000313" key="4">
    <source>
        <dbReference type="Proteomes" id="UP000721844"/>
    </source>
</evidence>
<feature type="region of interest" description="Disordered" evidence="1">
    <location>
        <begin position="1"/>
        <end position="26"/>
    </location>
</feature>
<dbReference type="Pfam" id="PF24098">
    <property type="entry name" value="DUF7380"/>
    <property type="match status" value="1"/>
</dbReference>
<name>A0A964E290_9PROT</name>
<reference evidence="3 4" key="1">
    <citation type="journal article" date="2021" name="Microorganisms">
        <title>Acidisoma silvae sp. nov. and Acidisomacellulosilytica sp. nov., Two Acidophilic Bacteria Isolated from Decaying Wood, Hydrolyzing Cellulose and Producing Poly-3-hydroxybutyrate.</title>
        <authorList>
            <person name="Mieszkin S."/>
            <person name="Pouder E."/>
            <person name="Uroz S."/>
            <person name="Simon-Colin C."/>
            <person name="Alain K."/>
        </authorList>
    </citation>
    <scope>NUCLEOTIDE SEQUENCE [LARGE SCALE GENOMIC DNA]</scope>
    <source>
        <strain evidence="3 4">HW T5.17</strain>
    </source>
</reference>
<gene>
    <name evidence="3" type="ORF">ACELLULO517_03875</name>
</gene>
<organism evidence="3 4">
    <name type="scientific">Acidisoma cellulosilyticum</name>
    <dbReference type="NCBI Taxonomy" id="2802395"/>
    <lineage>
        <taxon>Bacteria</taxon>
        <taxon>Pseudomonadati</taxon>
        <taxon>Pseudomonadota</taxon>
        <taxon>Alphaproteobacteria</taxon>
        <taxon>Acetobacterales</taxon>
        <taxon>Acidocellaceae</taxon>
        <taxon>Acidisoma</taxon>
    </lineage>
</organism>
<protein>
    <recommendedName>
        <fullName evidence="2">DUF7380 domain-containing protein</fullName>
    </recommendedName>
</protein>
<proteinExistence type="predicted"/>
<evidence type="ECO:0000259" key="2">
    <source>
        <dbReference type="Pfam" id="PF24098"/>
    </source>
</evidence>
<dbReference type="Proteomes" id="UP000721844">
    <property type="component" value="Unassembled WGS sequence"/>
</dbReference>
<dbReference type="AlphaFoldDB" id="A0A964E290"/>
<dbReference type="EMBL" id="JAESVA010000001">
    <property type="protein sequence ID" value="MCB8879360.1"/>
    <property type="molecule type" value="Genomic_DNA"/>
</dbReference>